<reference evidence="1 2" key="1">
    <citation type="journal article" date="2024" name="G3 (Bethesda)">
        <title>Genome assembly of Hibiscus sabdariffa L. provides insights into metabolisms of medicinal natural products.</title>
        <authorList>
            <person name="Kim T."/>
        </authorList>
    </citation>
    <scope>NUCLEOTIDE SEQUENCE [LARGE SCALE GENOMIC DNA]</scope>
    <source>
        <strain evidence="1">TK-2024</strain>
        <tissue evidence="1">Old leaves</tissue>
    </source>
</reference>
<protein>
    <submittedName>
        <fullName evidence="1">Uncharacterized protein</fullName>
    </submittedName>
</protein>
<comment type="caution">
    <text evidence="1">The sequence shown here is derived from an EMBL/GenBank/DDBJ whole genome shotgun (WGS) entry which is preliminary data.</text>
</comment>
<evidence type="ECO:0000313" key="1">
    <source>
        <dbReference type="EMBL" id="KAK9003909.1"/>
    </source>
</evidence>
<keyword evidence="2" id="KW-1185">Reference proteome</keyword>
<name>A0ABR2QTP1_9ROSI</name>
<dbReference type="Proteomes" id="UP001396334">
    <property type="component" value="Unassembled WGS sequence"/>
</dbReference>
<proteinExistence type="predicted"/>
<dbReference type="Gene3D" id="3.30.420.10">
    <property type="entry name" value="Ribonuclease H-like superfamily/Ribonuclease H"/>
    <property type="match status" value="1"/>
</dbReference>
<dbReference type="InterPro" id="IPR012337">
    <property type="entry name" value="RNaseH-like_sf"/>
</dbReference>
<dbReference type="EMBL" id="JBBPBN010000032">
    <property type="protein sequence ID" value="KAK9003909.1"/>
    <property type="molecule type" value="Genomic_DNA"/>
</dbReference>
<gene>
    <name evidence="1" type="ORF">V6N11_018803</name>
</gene>
<dbReference type="InterPro" id="IPR036397">
    <property type="entry name" value="RNaseH_sf"/>
</dbReference>
<dbReference type="SUPFAM" id="SSF53098">
    <property type="entry name" value="Ribonuclease H-like"/>
    <property type="match status" value="1"/>
</dbReference>
<sequence>MVRSMMSHNDLLNSFWGHALETATFTLNCVPSKSVQKTPHEVWTGKHPSMSFMKKHNRCEDLQENAISLRDMDFSLCGDIILMDQDEPKTYQEAVSSPDSEKWLEAMRS</sequence>
<organism evidence="1 2">
    <name type="scientific">Hibiscus sabdariffa</name>
    <name type="common">roselle</name>
    <dbReference type="NCBI Taxonomy" id="183260"/>
    <lineage>
        <taxon>Eukaryota</taxon>
        <taxon>Viridiplantae</taxon>
        <taxon>Streptophyta</taxon>
        <taxon>Embryophyta</taxon>
        <taxon>Tracheophyta</taxon>
        <taxon>Spermatophyta</taxon>
        <taxon>Magnoliopsida</taxon>
        <taxon>eudicotyledons</taxon>
        <taxon>Gunneridae</taxon>
        <taxon>Pentapetalae</taxon>
        <taxon>rosids</taxon>
        <taxon>malvids</taxon>
        <taxon>Malvales</taxon>
        <taxon>Malvaceae</taxon>
        <taxon>Malvoideae</taxon>
        <taxon>Hibiscus</taxon>
    </lineage>
</organism>
<accession>A0ABR2QTP1</accession>
<evidence type="ECO:0000313" key="2">
    <source>
        <dbReference type="Proteomes" id="UP001396334"/>
    </source>
</evidence>